<organism evidence="8 9">
    <name type="scientific">Leekyejoonella antrihumi</name>
    <dbReference type="NCBI Taxonomy" id="1660198"/>
    <lineage>
        <taxon>Bacteria</taxon>
        <taxon>Bacillati</taxon>
        <taxon>Actinomycetota</taxon>
        <taxon>Actinomycetes</taxon>
        <taxon>Micrococcales</taxon>
        <taxon>Dermacoccaceae</taxon>
        <taxon>Leekyejoonella</taxon>
    </lineage>
</organism>
<keyword evidence="5 7" id="KW-0548">Nucleotidyltransferase</keyword>
<evidence type="ECO:0000256" key="5">
    <source>
        <dbReference type="ARBA" id="ARBA00022695"/>
    </source>
</evidence>
<dbReference type="InterPro" id="IPR027417">
    <property type="entry name" value="P-loop_NTPase"/>
</dbReference>
<keyword evidence="4 7" id="KW-0808">Transferase</keyword>
<comment type="similarity">
    <text evidence="3 7">Belongs to the IspD/TarI cytidylyltransferase family. IspD subfamily.</text>
</comment>
<dbReference type="Gene3D" id="3.40.50.300">
    <property type="entry name" value="P-loop containing nucleotide triphosphate hydrolases"/>
    <property type="match status" value="1"/>
</dbReference>
<evidence type="ECO:0000256" key="7">
    <source>
        <dbReference type="HAMAP-Rule" id="MF_00108"/>
    </source>
</evidence>
<comment type="pathway">
    <text evidence="2 7">Isoprenoid biosynthesis; isopentenyl diphosphate biosynthesis via DXP pathway; isopentenyl diphosphate from 1-deoxy-D-xylulose 5-phosphate: step 2/6.</text>
</comment>
<dbReference type="InterPro" id="IPR050088">
    <property type="entry name" value="IspD/TarI_cytidylyltransf_bact"/>
</dbReference>
<comment type="function">
    <text evidence="7">Catalyzes the formation of 4-diphosphocytidyl-2-C-methyl-D-erythritol from CTP and 2-C-methyl-D-erythritol 4-phosphate (MEP).</text>
</comment>
<dbReference type="CDD" id="cd02516">
    <property type="entry name" value="CDP-ME_synthetase"/>
    <property type="match status" value="1"/>
</dbReference>
<feature type="site" description="Positions MEP for the nucleophilic attack" evidence="7">
    <location>
        <position position="148"/>
    </location>
</feature>
<evidence type="ECO:0000313" key="8">
    <source>
        <dbReference type="EMBL" id="TWP38874.1"/>
    </source>
</evidence>
<evidence type="ECO:0000313" key="9">
    <source>
        <dbReference type="Proteomes" id="UP000320244"/>
    </source>
</evidence>
<evidence type="ECO:0000256" key="2">
    <source>
        <dbReference type="ARBA" id="ARBA00004787"/>
    </source>
</evidence>
<proteinExistence type="inferred from homology"/>
<accession>A0A563EAQ3</accession>
<dbReference type="InterPro" id="IPR034683">
    <property type="entry name" value="IspD/TarI"/>
</dbReference>
<dbReference type="GO" id="GO:0019288">
    <property type="term" value="P:isopentenyl diphosphate biosynthetic process, methylerythritol 4-phosphate pathway"/>
    <property type="evidence" value="ECO:0007669"/>
    <property type="project" value="UniProtKB-UniRule"/>
</dbReference>
<dbReference type="HAMAP" id="MF_00108">
    <property type="entry name" value="IspD"/>
    <property type="match status" value="1"/>
</dbReference>
<dbReference type="AlphaFoldDB" id="A0A563EAQ3"/>
<dbReference type="InterPro" id="IPR018294">
    <property type="entry name" value="ISPD_synthase_CS"/>
</dbReference>
<feature type="site" description="Positions MEP for the nucleophilic attack" evidence="7">
    <location>
        <position position="200"/>
    </location>
</feature>
<dbReference type="UniPathway" id="UPA00056">
    <property type="reaction ID" value="UER00093"/>
</dbReference>
<dbReference type="EC" id="2.7.7.60" evidence="7"/>
<comment type="caution">
    <text evidence="8">The sequence shown here is derived from an EMBL/GenBank/DDBJ whole genome shotgun (WGS) entry which is preliminary data.</text>
</comment>
<name>A0A563EAQ3_9MICO</name>
<dbReference type="SUPFAM" id="SSF52540">
    <property type="entry name" value="P-loop containing nucleoside triphosphate hydrolases"/>
    <property type="match status" value="1"/>
</dbReference>
<dbReference type="Proteomes" id="UP000320244">
    <property type="component" value="Unassembled WGS sequence"/>
</dbReference>
<dbReference type="Gene3D" id="3.90.550.10">
    <property type="entry name" value="Spore Coat Polysaccharide Biosynthesis Protein SpsA, Chain A"/>
    <property type="match status" value="1"/>
</dbReference>
<protein>
    <recommendedName>
        <fullName evidence="7">2-C-methyl-D-erythritol 4-phosphate cytidylyltransferase</fullName>
        <ecNumber evidence="7">2.7.7.60</ecNumber>
    </recommendedName>
    <alternativeName>
        <fullName evidence="7">4-diphosphocytidyl-2C-methyl-D-erythritol synthase</fullName>
    </alternativeName>
    <alternativeName>
        <fullName evidence="7">MEP cytidylyltransferase</fullName>
        <shortName evidence="7">MCT</shortName>
    </alternativeName>
</protein>
<evidence type="ECO:0000256" key="3">
    <source>
        <dbReference type="ARBA" id="ARBA00009789"/>
    </source>
</evidence>
<gene>
    <name evidence="7" type="primary">ispD</name>
    <name evidence="8" type="ORF">FGL98_00225</name>
</gene>
<evidence type="ECO:0000256" key="6">
    <source>
        <dbReference type="ARBA" id="ARBA00023229"/>
    </source>
</evidence>
<dbReference type="InterPro" id="IPR001228">
    <property type="entry name" value="IspD"/>
</dbReference>
<dbReference type="RefSeq" id="WP_146314657.1">
    <property type="nucleotide sequence ID" value="NZ_VCQV01000001.1"/>
</dbReference>
<comment type="catalytic activity">
    <reaction evidence="1 7">
        <text>2-C-methyl-D-erythritol 4-phosphate + CTP + H(+) = 4-CDP-2-C-methyl-D-erythritol + diphosphate</text>
        <dbReference type="Rhea" id="RHEA:13429"/>
        <dbReference type="ChEBI" id="CHEBI:15378"/>
        <dbReference type="ChEBI" id="CHEBI:33019"/>
        <dbReference type="ChEBI" id="CHEBI:37563"/>
        <dbReference type="ChEBI" id="CHEBI:57823"/>
        <dbReference type="ChEBI" id="CHEBI:58262"/>
        <dbReference type="EC" id="2.7.7.60"/>
    </reaction>
</comment>
<dbReference type="Pfam" id="PF13671">
    <property type="entry name" value="AAA_33"/>
    <property type="match status" value="1"/>
</dbReference>
<feature type="site" description="Transition state stabilizer" evidence="7">
    <location>
        <position position="20"/>
    </location>
</feature>
<evidence type="ECO:0000256" key="1">
    <source>
        <dbReference type="ARBA" id="ARBA00001282"/>
    </source>
</evidence>
<dbReference type="SUPFAM" id="SSF53448">
    <property type="entry name" value="Nucleotide-diphospho-sugar transferases"/>
    <property type="match status" value="1"/>
</dbReference>
<dbReference type="EMBL" id="VCQV01000001">
    <property type="protein sequence ID" value="TWP38874.1"/>
    <property type="molecule type" value="Genomic_DNA"/>
</dbReference>
<evidence type="ECO:0000256" key="4">
    <source>
        <dbReference type="ARBA" id="ARBA00022679"/>
    </source>
</evidence>
<reference evidence="8 9" key="1">
    <citation type="submission" date="2019-05" db="EMBL/GenBank/DDBJ databases">
        <authorList>
            <person name="Lee S.D."/>
        </authorList>
    </citation>
    <scope>NUCLEOTIDE SEQUENCE [LARGE SCALE GENOMIC DNA]</scope>
    <source>
        <strain evidence="8 9">C5-26</strain>
    </source>
</reference>
<reference evidence="8 9" key="2">
    <citation type="submission" date="2019-08" db="EMBL/GenBank/DDBJ databases">
        <title>Jejuicoccus antrihumi gen. nov., sp. nov., a new member of the family Dermacoccaceae isolated from a cave.</title>
        <authorList>
            <person name="Schumann P."/>
            <person name="Kim I.S."/>
        </authorList>
    </citation>
    <scope>NUCLEOTIDE SEQUENCE [LARGE SCALE GENOMIC DNA]</scope>
    <source>
        <strain evidence="8 9">C5-26</strain>
    </source>
</reference>
<keyword evidence="6 7" id="KW-0414">Isoprene biosynthesis</keyword>
<dbReference type="InterPro" id="IPR029044">
    <property type="entry name" value="Nucleotide-diphossugar_trans"/>
</dbReference>
<dbReference type="OrthoDB" id="9802561at2"/>
<keyword evidence="9" id="KW-1185">Reference proteome</keyword>
<dbReference type="NCBIfam" id="TIGR00453">
    <property type="entry name" value="ispD"/>
    <property type="match status" value="1"/>
</dbReference>
<feature type="site" description="Transition state stabilizer" evidence="7">
    <location>
        <position position="13"/>
    </location>
</feature>
<dbReference type="PANTHER" id="PTHR32125:SF4">
    <property type="entry name" value="2-C-METHYL-D-ERYTHRITOL 4-PHOSPHATE CYTIDYLYLTRANSFERASE, CHLOROPLASTIC"/>
    <property type="match status" value="1"/>
</dbReference>
<dbReference type="PANTHER" id="PTHR32125">
    <property type="entry name" value="2-C-METHYL-D-ERYTHRITOL 4-PHOSPHATE CYTIDYLYLTRANSFERASE, CHLOROPLASTIC"/>
    <property type="match status" value="1"/>
</dbReference>
<dbReference type="Pfam" id="PF01128">
    <property type="entry name" value="IspD"/>
    <property type="match status" value="1"/>
</dbReference>
<sequence>MGVVVVAAGLGTRLGAGRPKALVLVGGEPLVVHAVRQATRVRGVSAVVVVAPATHLDDFARLLPPGIRLVAGGAERTDSVAAGLAALPRDLETVLVHDAARGLAPARLFDAVADAVRAGADAVVPGLPVTDTIKQVDPSGRVTRTHERDALRAVQTPQGFRRAALEAAHVGGANATDDAALVEATGGAVIVIDGDPLAMKVTAPPDLEAAERLLAASAEPARSSPNVPFRSKGAPVAAPFERKGTNRGPWLIVLGGLPGVGKTTLSRALATRVPMVHLRVDTIEQALVDSGELPGPVQVGGYAVAYRVAEDQLALGQSVIADMVNPVDEVRAAWLRVADRHQARVLQIDLTCSDGTEHRRRVTTRRSDIATLQQPTWEQVHNRVIEPWRPDLRLDTAYETPAQLADRVLAAMTTPGEG</sequence>
<dbReference type="GO" id="GO:0050518">
    <property type="term" value="F:2-C-methyl-D-erythritol 4-phosphate cytidylyltransferase activity"/>
    <property type="evidence" value="ECO:0007669"/>
    <property type="project" value="UniProtKB-UniRule"/>
</dbReference>
<dbReference type="PROSITE" id="PS01295">
    <property type="entry name" value="ISPD"/>
    <property type="match status" value="1"/>
</dbReference>